<proteinExistence type="predicted"/>
<feature type="domain" description="ABC transporter" evidence="4">
    <location>
        <begin position="3"/>
        <end position="231"/>
    </location>
</feature>
<dbReference type="InterPro" id="IPR003439">
    <property type="entry name" value="ABC_transporter-like_ATP-bd"/>
</dbReference>
<evidence type="ECO:0000313" key="5">
    <source>
        <dbReference type="EMBL" id="VFK15058.1"/>
    </source>
</evidence>
<reference evidence="5" key="1">
    <citation type="submission" date="2019-02" db="EMBL/GenBank/DDBJ databases">
        <authorList>
            <person name="Gruber-Vodicka R. H."/>
            <person name="Seah K. B. B."/>
        </authorList>
    </citation>
    <scope>NUCLEOTIDE SEQUENCE</scope>
    <source>
        <strain evidence="5">BECK_BY7</strain>
    </source>
</reference>
<organism evidence="5">
    <name type="scientific">Candidatus Kentrum sp. LFY</name>
    <dbReference type="NCBI Taxonomy" id="2126342"/>
    <lineage>
        <taxon>Bacteria</taxon>
        <taxon>Pseudomonadati</taxon>
        <taxon>Pseudomonadota</taxon>
        <taxon>Gammaproteobacteria</taxon>
        <taxon>Candidatus Kentrum</taxon>
    </lineage>
</organism>
<gene>
    <name evidence="5" type="ORF">BECKLFY1418C_GA0070996_101246</name>
</gene>
<accession>A0A450WDI9</accession>
<dbReference type="GO" id="GO:0005524">
    <property type="term" value="F:ATP binding"/>
    <property type="evidence" value="ECO:0007669"/>
    <property type="project" value="UniProtKB-KW"/>
</dbReference>
<dbReference type="PANTHER" id="PTHR45772">
    <property type="entry name" value="CONSERVED COMPONENT OF ABC TRANSPORTER FOR NATURAL AMINO ACIDS-RELATED"/>
    <property type="match status" value="1"/>
</dbReference>
<keyword evidence="2" id="KW-0547">Nucleotide-binding</keyword>
<dbReference type="Gene3D" id="3.40.50.300">
    <property type="entry name" value="P-loop containing nucleotide triphosphate hydrolases"/>
    <property type="match status" value="1"/>
</dbReference>
<name>A0A450WDI9_9GAMM</name>
<sequence length="232" mass="26035">MTISWNSLRVHYGQICALNEVSGKSRVGLTLILGSNGSGKTTLLKTLAGYIEVKMGEVLIDGHSVTRLGPQKRFLRGVRYTSQNSIAVPDITPEAYLAMMGDRGALDTMWPLVRKEVREDWNNTRFIHSLPVATRRIVDLAIVFSSRPSIALLDEPIADLGVRGMADAIRLIKHFWDKCHLVIVEHRPDFIRWAMESDAYSYFLHNGQVAMGGDLRELVSNELVQNIYGKIN</sequence>
<evidence type="ECO:0000256" key="3">
    <source>
        <dbReference type="ARBA" id="ARBA00022840"/>
    </source>
</evidence>
<dbReference type="SUPFAM" id="SSF52540">
    <property type="entry name" value="P-loop containing nucleoside triphosphate hydrolases"/>
    <property type="match status" value="1"/>
</dbReference>
<dbReference type="EMBL" id="CAADFN010000012">
    <property type="protein sequence ID" value="VFK15058.1"/>
    <property type="molecule type" value="Genomic_DNA"/>
</dbReference>
<evidence type="ECO:0000256" key="2">
    <source>
        <dbReference type="ARBA" id="ARBA00022741"/>
    </source>
</evidence>
<dbReference type="InterPro" id="IPR027417">
    <property type="entry name" value="P-loop_NTPase"/>
</dbReference>
<dbReference type="AlphaFoldDB" id="A0A450WDI9"/>
<keyword evidence="3 5" id="KW-0067">ATP-binding</keyword>
<evidence type="ECO:0000259" key="4">
    <source>
        <dbReference type="PROSITE" id="PS50893"/>
    </source>
</evidence>
<protein>
    <submittedName>
        <fullName evidence="5">Branched-chain amino acid transport system ATP-binding protein</fullName>
    </submittedName>
</protein>
<keyword evidence="1" id="KW-0813">Transport</keyword>
<dbReference type="PROSITE" id="PS50893">
    <property type="entry name" value="ABC_TRANSPORTER_2"/>
    <property type="match status" value="1"/>
</dbReference>
<dbReference type="GO" id="GO:0005886">
    <property type="term" value="C:plasma membrane"/>
    <property type="evidence" value="ECO:0007669"/>
    <property type="project" value="TreeGrafter"/>
</dbReference>
<dbReference type="InterPro" id="IPR051120">
    <property type="entry name" value="ABC_AA/LPS_Transport"/>
</dbReference>
<dbReference type="GO" id="GO:0016887">
    <property type="term" value="F:ATP hydrolysis activity"/>
    <property type="evidence" value="ECO:0007669"/>
    <property type="project" value="InterPro"/>
</dbReference>
<evidence type="ECO:0000256" key="1">
    <source>
        <dbReference type="ARBA" id="ARBA00022448"/>
    </source>
</evidence>
<dbReference type="Pfam" id="PF00005">
    <property type="entry name" value="ABC_tran"/>
    <property type="match status" value="1"/>
</dbReference>